<dbReference type="Pfam" id="PF04149">
    <property type="entry name" value="DUF397"/>
    <property type="match status" value="1"/>
</dbReference>
<proteinExistence type="predicted"/>
<dbReference type="InParanoid" id="A0A543B313"/>
<organism evidence="2 3">
    <name type="scientific">Stackebrandtia endophytica</name>
    <dbReference type="NCBI Taxonomy" id="1496996"/>
    <lineage>
        <taxon>Bacteria</taxon>
        <taxon>Bacillati</taxon>
        <taxon>Actinomycetota</taxon>
        <taxon>Actinomycetes</taxon>
        <taxon>Glycomycetales</taxon>
        <taxon>Glycomycetaceae</taxon>
        <taxon>Stackebrandtia</taxon>
    </lineage>
</organism>
<dbReference type="RefSeq" id="WP_142044385.1">
    <property type="nucleotide sequence ID" value="NZ_JBHTGS010000002.1"/>
</dbReference>
<sequence length="68" mass="7377">MAGNWRKSRRSQAAGNNCVETRLNGSYAEIRDSKATASGTLAVASSEFVALLESVKLVRWLAWGCMAE</sequence>
<comment type="caution">
    <text evidence="2">The sequence shown here is derived from an EMBL/GenBank/DDBJ whole genome shotgun (WGS) entry which is preliminary data.</text>
</comment>
<keyword evidence="3" id="KW-1185">Reference proteome</keyword>
<dbReference type="InterPro" id="IPR007278">
    <property type="entry name" value="DUF397"/>
</dbReference>
<dbReference type="Proteomes" id="UP000317043">
    <property type="component" value="Unassembled WGS sequence"/>
</dbReference>
<protein>
    <submittedName>
        <fullName evidence="2">Uncharacterized protein DUF397</fullName>
    </submittedName>
</protein>
<evidence type="ECO:0000259" key="1">
    <source>
        <dbReference type="Pfam" id="PF04149"/>
    </source>
</evidence>
<gene>
    <name evidence="2" type="ORF">FB566_4836</name>
</gene>
<reference evidence="2 3" key="1">
    <citation type="submission" date="2019-06" db="EMBL/GenBank/DDBJ databases">
        <title>Sequencing the genomes of 1000 actinobacteria strains.</title>
        <authorList>
            <person name="Klenk H.-P."/>
        </authorList>
    </citation>
    <scope>NUCLEOTIDE SEQUENCE [LARGE SCALE GENOMIC DNA]</scope>
    <source>
        <strain evidence="2 3">DSM 45928</strain>
    </source>
</reference>
<dbReference type="AlphaFoldDB" id="A0A543B313"/>
<evidence type="ECO:0000313" key="2">
    <source>
        <dbReference type="EMBL" id="TQL79235.1"/>
    </source>
</evidence>
<dbReference type="EMBL" id="VFOW01000001">
    <property type="protein sequence ID" value="TQL79235.1"/>
    <property type="molecule type" value="Genomic_DNA"/>
</dbReference>
<accession>A0A543B313</accession>
<feature type="domain" description="DUF397" evidence="1">
    <location>
        <begin position="4"/>
        <end position="56"/>
    </location>
</feature>
<dbReference type="OrthoDB" id="4330022at2"/>
<name>A0A543B313_9ACTN</name>
<evidence type="ECO:0000313" key="3">
    <source>
        <dbReference type="Proteomes" id="UP000317043"/>
    </source>
</evidence>